<dbReference type="OrthoDB" id="5028020at2759"/>
<organism evidence="1 2">
    <name type="scientific">Emericellopsis atlantica</name>
    <dbReference type="NCBI Taxonomy" id="2614577"/>
    <lineage>
        <taxon>Eukaryota</taxon>
        <taxon>Fungi</taxon>
        <taxon>Dikarya</taxon>
        <taxon>Ascomycota</taxon>
        <taxon>Pezizomycotina</taxon>
        <taxon>Sordariomycetes</taxon>
        <taxon>Hypocreomycetidae</taxon>
        <taxon>Hypocreales</taxon>
        <taxon>Bionectriaceae</taxon>
        <taxon>Emericellopsis</taxon>
    </lineage>
</organism>
<sequence>MSTAENPRLGRVHYPRAPATTFRLELPIKPDAGQGSPNASLRTLEALLQLRAELLFLGMRKVNEGGDGSLDLITFCSRESSKFFDGFRTVWQIPKRVKYLRLTDQDASSRKARLLDQQHGLLHSPSGVPNDDLISALLTLMEQEVEEHCVDVWDYRRDISGAAPMSWAEVRHEYDFCDLADMVVRSRLRRQEMILPGYFRVYILDMNDDGRMMACLRVIPKNISLQELLVALERWRPAHCPCHERLIQGMQDRINAIYASAPQVPPELLRESKNLKSHLHRPWFTPGPGSERNLWACRSFSPPSPFILKSVNGAATREFAILSEESVLNNLKQSVDAGKVPVIVRPWIVRLRHVVPKLNDLYRRLHNYSIPSGFSPEEDAILDRYMEQQGEAEG</sequence>
<gene>
    <name evidence="1" type="ORF">F5Z01DRAFT_134560</name>
</gene>
<protein>
    <submittedName>
        <fullName evidence="1">Uncharacterized protein</fullName>
    </submittedName>
</protein>
<name>A0A9P7ZLG9_9HYPO</name>
<comment type="caution">
    <text evidence="1">The sequence shown here is derived from an EMBL/GenBank/DDBJ whole genome shotgun (WGS) entry which is preliminary data.</text>
</comment>
<evidence type="ECO:0000313" key="1">
    <source>
        <dbReference type="EMBL" id="KAG9253892.1"/>
    </source>
</evidence>
<accession>A0A9P7ZLG9</accession>
<dbReference type="RefSeq" id="XP_046117816.1">
    <property type="nucleotide sequence ID" value="XM_046257594.1"/>
</dbReference>
<dbReference type="Proteomes" id="UP000887229">
    <property type="component" value="Unassembled WGS sequence"/>
</dbReference>
<keyword evidence="2" id="KW-1185">Reference proteome</keyword>
<dbReference type="GeneID" id="70288497"/>
<dbReference type="AlphaFoldDB" id="A0A9P7ZLG9"/>
<evidence type="ECO:0000313" key="2">
    <source>
        <dbReference type="Proteomes" id="UP000887229"/>
    </source>
</evidence>
<proteinExistence type="predicted"/>
<reference evidence="1" key="1">
    <citation type="journal article" date="2021" name="IMA Fungus">
        <title>Genomic characterization of three marine fungi, including Emericellopsis atlantica sp. nov. with signatures of a generalist lifestyle and marine biomass degradation.</title>
        <authorList>
            <person name="Hagestad O.C."/>
            <person name="Hou L."/>
            <person name="Andersen J.H."/>
            <person name="Hansen E.H."/>
            <person name="Altermark B."/>
            <person name="Li C."/>
            <person name="Kuhnert E."/>
            <person name="Cox R.J."/>
            <person name="Crous P.W."/>
            <person name="Spatafora J.W."/>
            <person name="Lail K."/>
            <person name="Amirebrahimi M."/>
            <person name="Lipzen A."/>
            <person name="Pangilinan J."/>
            <person name="Andreopoulos W."/>
            <person name="Hayes R.D."/>
            <person name="Ng V."/>
            <person name="Grigoriev I.V."/>
            <person name="Jackson S.A."/>
            <person name="Sutton T.D.S."/>
            <person name="Dobson A.D.W."/>
            <person name="Rama T."/>
        </authorList>
    </citation>
    <scope>NUCLEOTIDE SEQUENCE</scope>
    <source>
        <strain evidence="1">TS7</strain>
    </source>
</reference>
<dbReference type="EMBL" id="MU251256">
    <property type="protein sequence ID" value="KAG9253892.1"/>
    <property type="molecule type" value="Genomic_DNA"/>
</dbReference>